<evidence type="ECO:0000256" key="2">
    <source>
        <dbReference type="ARBA" id="ARBA00022490"/>
    </source>
</evidence>
<dbReference type="Pfam" id="PF01588">
    <property type="entry name" value="tRNA_bind"/>
    <property type="match status" value="1"/>
</dbReference>
<dbReference type="EMBL" id="MCFL01000018">
    <property type="protein sequence ID" value="ORZ36175.1"/>
    <property type="molecule type" value="Genomic_DNA"/>
</dbReference>
<comment type="caution">
    <text evidence="9">The sequence shown here is derived from an EMBL/GenBank/DDBJ whole genome shotgun (WGS) entry which is preliminary data.</text>
</comment>
<name>A0A1Y2HNL1_9FUNG</name>
<keyword evidence="10" id="KW-1185">Reference proteome</keyword>
<dbReference type="OrthoDB" id="19141at2759"/>
<dbReference type="FunFam" id="2.40.50.140:FF:000047">
    <property type="entry name" value="tyrosine--tRNA ligase, cytoplasmic isoform X2"/>
    <property type="match status" value="1"/>
</dbReference>
<dbReference type="GO" id="GO:0005737">
    <property type="term" value="C:cytoplasm"/>
    <property type="evidence" value="ECO:0007669"/>
    <property type="project" value="UniProtKB-SubCell"/>
</dbReference>
<feature type="region of interest" description="Disordered" evidence="7">
    <location>
        <begin position="212"/>
        <end position="284"/>
    </location>
</feature>
<evidence type="ECO:0000259" key="8">
    <source>
        <dbReference type="PROSITE" id="PS50886"/>
    </source>
</evidence>
<accession>A0A1Y2HNL1</accession>
<keyword evidence="3 6" id="KW-0820">tRNA-binding</keyword>
<proteinExistence type="predicted"/>
<dbReference type="InterPro" id="IPR053836">
    <property type="entry name" value="Arc1-like_N"/>
</dbReference>
<reference evidence="9 10" key="1">
    <citation type="submission" date="2016-07" db="EMBL/GenBank/DDBJ databases">
        <title>Pervasive Adenine N6-methylation of Active Genes in Fungi.</title>
        <authorList>
            <consortium name="DOE Joint Genome Institute"/>
            <person name="Mondo S.J."/>
            <person name="Dannebaum R.O."/>
            <person name="Kuo R.C."/>
            <person name="Labutti K."/>
            <person name="Haridas S."/>
            <person name="Kuo A."/>
            <person name="Salamov A."/>
            <person name="Ahrendt S.R."/>
            <person name="Lipzen A."/>
            <person name="Sullivan W."/>
            <person name="Andreopoulos W.B."/>
            <person name="Clum A."/>
            <person name="Lindquist E."/>
            <person name="Daum C."/>
            <person name="Ramamoorthy G.K."/>
            <person name="Gryganskyi A."/>
            <person name="Culley D."/>
            <person name="Magnuson J.K."/>
            <person name="James T.Y."/>
            <person name="O'Malley M.A."/>
            <person name="Stajich J.E."/>
            <person name="Spatafora J.W."/>
            <person name="Visel A."/>
            <person name="Grigoriev I.V."/>
        </authorList>
    </citation>
    <scope>NUCLEOTIDE SEQUENCE [LARGE SCALE GENOMIC DNA]</scope>
    <source>
        <strain evidence="9 10">PL171</strain>
    </source>
</reference>
<dbReference type="PANTHER" id="PTHR11586">
    <property type="entry name" value="TRNA-AMINOACYLATION COFACTOR ARC1 FAMILY MEMBER"/>
    <property type="match status" value="1"/>
</dbReference>
<feature type="domain" description="TRNA-binding" evidence="8">
    <location>
        <begin position="284"/>
        <end position="386"/>
    </location>
</feature>
<sequence length="452" mass="48091">MYTTMSHTYSVAKKLFDYITRQPKHSTAAAAQFAVAEYIALADNQGAFIGATTEKRNEIFKWVEFATKRTENFTEADAKVHTVRFPIIVCETSVAAQLICSRFKPSPIRLRHRHHAQELDQALLKSTFVAYNHTLSAADVFVFVAAHAFVAGNASKVATFPSLFRWVDLIQHSFGGAAEWKGKINVNPNTPLAATPTSTVASTGAPAAAAPVDAKHAAKLAKKEAKKAEKDAKKADKKAEKPAEPAAAAAAAPATAKEAKPAATAAAATPKTDAPASGVAPDTDPTRLDLRVGYIISAEKHPDAEALYVEKIDCGEDEPRTVISGLVNHIPLDQMQGRPCVVLCNLKPVKMRGIMSHAMVMCATGADGKVEVLSPPEGSKPGDLIAYEGIEGGAGPDAQLNPKKKVFESIQPGLFTNDELVAGFIKHDGTFCKMHVGGNPVLAQSVVNAPIR</sequence>
<dbReference type="SUPFAM" id="SSF50249">
    <property type="entry name" value="Nucleic acid-binding proteins"/>
    <property type="match status" value="1"/>
</dbReference>
<evidence type="ECO:0000256" key="5">
    <source>
        <dbReference type="ARBA" id="ARBA00022917"/>
    </source>
</evidence>
<evidence type="ECO:0000256" key="6">
    <source>
        <dbReference type="PROSITE-ProRule" id="PRU00209"/>
    </source>
</evidence>
<dbReference type="Pfam" id="PF21972">
    <property type="entry name" value="Arc1p_N_like"/>
    <property type="match status" value="1"/>
</dbReference>
<dbReference type="GO" id="GO:0000049">
    <property type="term" value="F:tRNA binding"/>
    <property type="evidence" value="ECO:0007669"/>
    <property type="project" value="UniProtKB-UniRule"/>
</dbReference>
<dbReference type="GO" id="GO:0032991">
    <property type="term" value="C:protein-containing complex"/>
    <property type="evidence" value="ECO:0007669"/>
    <property type="project" value="UniProtKB-ARBA"/>
</dbReference>
<dbReference type="InterPro" id="IPR051270">
    <property type="entry name" value="Tyrosine-tRNA_ligase_regulator"/>
</dbReference>
<dbReference type="GO" id="GO:0006412">
    <property type="term" value="P:translation"/>
    <property type="evidence" value="ECO:0007669"/>
    <property type="project" value="UniProtKB-KW"/>
</dbReference>
<dbReference type="Proteomes" id="UP000193411">
    <property type="component" value="Unassembled WGS sequence"/>
</dbReference>
<dbReference type="SUPFAM" id="SSF47616">
    <property type="entry name" value="GST C-terminal domain-like"/>
    <property type="match status" value="1"/>
</dbReference>
<organism evidence="9 10">
    <name type="scientific">Catenaria anguillulae PL171</name>
    <dbReference type="NCBI Taxonomy" id="765915"/>
    <lineage>
        <taxon>Eukaryota</taxon>
        <taxon>Fungi</taxon>
        <taxon>Fungi incertae sedis</taxon>
        <taxon>Blastocladiomycota</taxon>
        <taxon>Blastocladiomycetes</taxon>
        <taxon>Blastocladiales</taxon>
        <taxon>Catenariaceae</taxon>
        <taxon>Catenaria</taxon>
    </lineage>
</organism>
<dbReference type="InterPro" id="IPR002547">
    <property type="entry name" value="tRNA-bd_dom"/>
</dbReference>
<dbReference type="InterPro" id="IPR012340">
    <property type="entry name" value="NA-bd_OB-fold"/>
</dbReference>
<keyword evidence="2" id="KW-0963">Cytoplasm</keyword>
<evidence type="ECO:0000256" key="3">
    <source>
        <dbReference type="ARBA" id="ARBA00022555"/>
    </source>
</evidence>
<evidence type="ECO:0000256" key="1">
    <source>
        <dbReference type="ARBA" id="ARBA00004496"/>
    </source>
</evidence>
<feature type="compositionally biased region" description="Basic and acidic residues" evidence="7">
    <location>
        <begin position="213"/>
        <end position="243"/>
    </location>
</feature>
<dbReference type="Gene3D" id="1.20.1050.130">
    <property type="match status" value="1"/>
</dbReference>
<gene>
    <name evidence="9" type="ORF">BCR44DRAFT_157358</name>
</gene>
<dbReference type="STRING" id="765915.A0A1Y2HNL1"/>
<dbReference type="CDD" id="cd02799">
    <property type="entry name" value="tRNA_bind_EMAP-II_like"/>
    <property type="match status" value="1"/>
</dbReference>
<evidence type="ECO:0000313" key="9">
    <source>
        <dbReference type="EMBL" id="ORZ36175.1"/>
    </source>
</evidence>
<comment type="subcellular location">
    <subcellularLocation>
        <location evidence="1">Cytoplasm</location>
    </subcellularLocation>
</comment>
<keyword evidence="5" id="KW-0648">Protein biosynthesis</keyword>
<dbReference type="PROSITE" id="PS50886">
    <property type="entry name" value="TRBD"/>
    <property type="match status" value="1"/>
</dbReference>
<keyword evidence="4 6" id="KW-0694">RNA-binding</keyword>
<dbReference type="PANTHER" id="PTHR11586:SF33">
    <property type="entry name" value="AMINOACYL TRNA SYNTHASE COMPLEX-INTERACTING MULTIFUNCTIONAL PROTEIN 1"/>
    <property type="match status" value="1"/>
</dbReference>
<dbReference type="AlphaFoldDB" id="A0A1Y2HNL1"/>
<dbReference type="InterPro" id="IPR036282">
    <property type="entry name" value="Glutathione-S-Trfase_C_sf"/>
</dbReference>
<feature type="compositionally biased region" description="Low complexity" evidence="7">
    <location>
        <begin position="244"/>
        <end position="276"/>
    </location>
</feature>
<evidence type="ECO:0000256" key="4">
    <source>
        <dbReference type="ARBA" id="ARBA00022884"/>
    </source>
</evidence>
<evidence type="ECO:0000313" key="10">
    <source>
        <dbReference type="Proteomes" id="UP000193411"/>
    </source>
</evidence>
<evidence type="ECO:0000256" key="7">
    <source>
        <dbReference type="SAM" id="MobiDB-lite"/>
    </source>
</evidence>
<dbReference type="Gene3D" id="2.40.50.140">
    <property type="entry name" value="Nucleic acid-binding proteins"/>
    <property type="match status" value="1"/>
</dbReference>
<protein>
    <recommendedName>
        <fullName evidence="8">tRNA-binding domain-containing protein</fullName>
    </recommendedName>
</protein>